<feature type="region of interest" description="Disordered" evidence="3">
    <location>
        <begin position="335"/>
        <end position="368"/>
    </location>
</feature>
<evidence type="ECO:0000256" key="3">
    <source>
        <dbReference type="SAM" id="MobiDB-lite"/>
    </source>
</evidence>
<comment type="caution">
    <text evidence="5">The sequence shown here is derived from an EMBL/GenBank/DDBJ whole genome shotgun (WGS) entry which is preliminary data.</text>
</comment>
<dbReference type="InterPro" id="IPR051262">
    <property type="entry name" value="SMP-30/CGR1_Lactonase"/>
</dbReference>
<accession>A0A812W0G8</accession>
<feature type="region of interest" description="Disordered" evidence="3">
    <location>
        <begin position="80"/>
        <end position="113"/>
    </location>
</feature>
<name>A0A812W0G8_9DINO</name>
<keyword evidence="2" id="KW-0175">Coiled coil</keyword>
<feature type="domain" description="SMP-30/Gluconolactonase/LRE-like region" evidence="4">
    <location>
        <begin position="654"/>
        <end position="974"/>
    </location>
</feature>
<dbReference type="OrthoDB" id="446394at2759"/>
<dbReference type="Gene3D" id="2.120.10.30">
    <property type="entry name" value="TolB, C-terminal domain"/>
    <property type="match status" value="1"/>
</dbReference>
<feature type="region of interest" description="Disordered" evidence="3">
    <location>
        <begin position="411"/>
        <end position="450"/>
    </location>
</feature>
<feature type="compositionally biased region" description="Basic and acidic residues" evidence="3">
    <location>
        <begin position="411"/>
        <end position="427"/>
    </location>
</feature>
<dbReference type="PANTHER" id="PTHR47572">
    <property type="entry name" value="LIPOPROTEIN-RELATED"/>
    <property type="match status" value="1"/>
</dbReference>
<proteinExistence type="predicted"/>
<dbReference type="EMBL" id="CAJNJA010031030">
    <property type="protein sequence ID" value="CAE7651876.1"/>
    <property type="molecule type" value="Genomic_DNA"/>
</dbReference>
<organism evidence="5 6">
    <name type="scientific">Symbiodinium necroappetens</name>
    <dbReference type="NCBI Taxonomy" id="1628268"/>
    <lineage>
        <taxon>Eukaryota</taxon>
        <taxon>Sar</taxon>
        <taxon>Alveolata</taxon>
        <taxon>Dinophyceae</taxon>
        <taxon>Suessiales</taxon>
        <taxon>Symbiodiniaceae</taxon>
        <taxon>Symbiodinium</taxon>
    </lineage>
</organism>
<dbReference type="AlphaFoldDB" id="A0A812W0G8"/>
<evidence type="ECO:0000313" key="5">
    <source>
        <dbReference type="EMBL" id="CAE7651876.1"/>
    </source>
</evidence>
<evidence type="ECO:0000256" key="1">
    <source>
        <dbReference type="ARBA" id="ARBA00022801"/>
    </source>
</evidence>
<evidence type="ECO:0000256" key="2">
    <source>
        <dbReference type="SAM" id="Coils"/>
    </source>
</evidence>
<evidence type="ECO:0000313" key="6">
    <source>
        <dbReference type="Proteomes" id="UP000601435"/>
    </source>
</evidence>
<feature type="compositionally biased region" description="Basic and acidic residues" evidence="3">
    <location>
        <begin position="441"/>
        <end position="450"/>
    </location>
</feature>
<dbReference type="SUPFAM" id="SSF63829">
    <property type="entry name" value="Calcium-dependent phosphotriesterase"/>
    <property type="match status" value="1"/>
</dbReference>
<feature type="compositionally biased region" description="Basic and acidic residues" evidence="3">
    <location>
        <begin position="335"/>
        <end position="353"/>
    </location>
</feature>
<evidence type="ECO:0000259" key="4">
    <source>
        <dbReference type="Pfam" id="PF08450"/>
    </source>
</evidence>
<keyword evidence="1" id="KW-0378">Hydrolase</keyword>
<reference evidence="5" key="1">
    <citation type="submission" date="2021-02" db="EMBL/GenBank/DDBJ databases">
        <authorList>
            <person name="Dougan E. K."/>
            <person name="Rhodes N."/>
            <person name="Thang M."/>
            <person name="Chan C."/>
        </authorList>
    </citation>
    <scope>NUCLEOTIDE SEQUENCE</scope>
</reference>
<dbReference type="PANTHER" id="PTHR47572:SF4">
    <property type="entry name" value="LACTONASE DRP35"/>
    <property type="match status" value="1"/>
</dbReference>
<feature type="compositionally biased region" description="Polar residues" evidence="3">
    <location>
        <begin position="36"/>
        <end position="47"/>
    </location>
</feature>
<dbReference type="Proteomes" id="UP000601435">
    <property type="component" value="Unassembled WGS sequence"/>
</dbReference>
<dbReference type="Pfam" id="PF08450">
    <property type="entry name" value="SGL"/>
    <property type="match status" value="1"/>
</dbReference>
<protein>
    <submittedName>
        <fullName evidence="5">Gnl protein</fullName>
    </submittedName>
</protein>
<feature type="compositionally biased region" description="Polar residues" evidence="3">
    <location>
        <begin position="80"/>
        <end position="90"/>
    </location>
</feature>
<dbReference type="InterPro" id="IPR013658">
    <property type="entry name" value="SGL"/>
</dbReference>
<feature type="coiled-coil region" evidence="2">
    <location>
        <begin position="1054"/>
        <end position="1119"/>
    </location>
</feature>
<sequence>MLGTCDTCAVCWCGASAPHARILAFFSNSEDPGGTSEHSFCLNSGQKGQRPRAASALRPQKGICPSRLILARAAQKLQSMRIQAQPSKSSDLAEALGGPSFPAGPPLGSAPSHDLSETRVNLLRFVEPLVVRPGEGKEPKLAGVAADLFMVKHLELQLEDCEQRWQRRFEDAKRQEDAGHARMELQCRYLEAELDRCKEVHASEMRHFQEQKRLLVQSAAPRLFTARAVNAAQADIDKVKADCRLEMEEQKRKHERSVSILKQQSDVEAFRTEHCVGDVIAVKSRQSFIGGNSGNINCCPHRQTRGFRQDFGVVMLPSVRERQLEAREKNARELEAQLSRQGKEVEEQRRRLSEMVTNLRSSQEDDSTAIAADRERLQAEHQRLLDLQQSVRDADRNNKEAMKHAWAQVEEERRTLQEQQLRLDSEPLPKTTARPQNGPHNSEEQRSPDPRLNARREELDVQAAGCAAGWDPPLSVLSKEHRLKAETERLKSLHQQIEARRECSSACARVCRGSRARLCSEVARQSAARRIRDTESTVANERSRLGGLVFLLSSRASGRLAAEDHLHFCSPEKALCLRPLLEVFSCPQLLRTALVHVTMGLGQSSAFAPDASGTLLADGSRWGVFDLQKVAYVGDIDRVLMARSVDIVASGFRWTEGPTWLPSQGALLFSDTIDARVYRWTPHGVSVWMEQSGGFDGQNVCDHELLFEPGSNGMALQGDALFLCQHATRRVVKVGIPNVVPGAKFCETNFTVVADAFRGTRLNSPNDVIVGPDGKSVWFTDPIYGFLRKASESFGPRLPLDGLESDNHNPCDLPYLDDCAEAQGPNHKGVYRWKDGEIQLVTDILDRPNGLAFSPDGELLWVANSNKKTASWTAFEVSDDLPLKPVMVLSEGTNEQSGHDSVSTPVYYLGEMPGKGVSDGFKIDDQGLIWSSMPAGLCILDPKPPKPHVVAKVIFHTNVSNLTFGDGTSAFVSSLGRVSARLPAYREKEEEEEVRLWQDMIEYWEEVLQLQGLQSVLTVELQRLVGPCWCKDRTATIYFCKGRCLMNDLEVFEALKLETDRKTFQEEKEQLESDLQSMGLMAHEVERRSEEIRALHDQAAEARAELQLLRGQLQEERTAQGSEMERLKTMHSLVEQQRLQLLQTENQLRLRGIEDVDLQLTAQAASTHLVPRVGE</sequence>
<keyword evidence="6" id="KW-1185">Reference proteome</keyword>
<gene>
    <name evidence="5" type="primary">gnl</name>
    <name evidence="5" type="ORF">SNEC2469_LOCUS18439</name>
</gene>
<dbReference type="GO" id="GO:0016787">
    <property type="term" value="F:hydrolase activity"/>
    <property type="evidence" value="ECO:0007669"/>
    <property type="project" value="UniProtKB-KW"/>
</dbReference>
<feature type="region of interest" description="Disordered" evidence="3">
    <location>
        <begin position="36"/>
        <end position="57"/>
    </location>
</feature>
<dbReference type="InterPro" id="IPR011042">
    <property type="entry name" value="6-blade_b-propeller_TolB-like"/>
</dbReference>